<evidence type="ECO:0000313" key="4">
    <source>
        <dbReference type="EMBL" id="SMF13835.1"/>
    </source>
</evidence>
<evidence type="ECO:0000256" key="1">
    <source>
        <dbReference type="ARBA" id="ARBA00004613"/>
    </source>
</evidence>
<feature type="domain" description="Pre-toxin TG" evidence="3">
    <location>
        <begin position="461"/>
        <end position="509"/>
    </location>
</feature>
<dbReference type="PROSITE" id="PS51257">
    <property type="entry name" value="PROKAR_LIPOPROTEIN"/>
    <property type="match status" value="1"/>
</dbReference>
<evidence type="ECO:0000259" key="3">
    <source>
        <dbReference type="Pfam" id="PF14449"/>
    </source>
</evidence>
<dbReference type="RefSeq" id="WP_085275813.1">
    <property type="nucleotide sequence ID" value="NZ_FXAG01000006.1"/>
</dbReference>
<reference evidence="5" key="1">
    <citation type="submission" date="2017-04" db="EMBL/GenBank/DDBJ databases">
        <authorList>
            <person name="Varghese N."/>
            <person name="Submissions S."/>
        </authorList>
    </citation>
    <scope>NUCLEOTIDE SEQUENCE [LARGE SCALE GENOMIC DNA]</scope>
    <source>
        <strain evidence="5">DSM 22618</strain>
    </source>
</reference>
<accession>A0A1Y6BPW8</accession>
<dbReference type="EMBL" id="FXAG01000006">
    <property type="protein sequence ID" value="SMF13835.1"/>
    <property type="molecule type" value="Genomic_DNA"/>
</dbReference>
<comment type="subcellular location">
    <subcellularLocation>
        <location evidence="1">Secreted</location>
    </subcellularLocation>
</comment>
<organism evidence="4 5">
    <name type="scientific">Pseudogulbenkiania subflava DSM 22618</name>
    <dbReference type="NCBI Taxonomy" id="1123014"/>
    <lineage>
        <taxon>Bacteria</taxon>
        <taxon>Pseudomonadati</taxon>
        <taxon>Pseudomonadota</taxon>
        <taxon>Betaproteobacteria</taxon>
        <taxon>Neisseriales</taxon>
        <taxon>Chromobacteriaceae</taxon>
        <taxon>Pseudogulbenkiania</taxon>
    </lineage>
</organism>
<name>A0A1Y6BPW8_9NEIS</name>
<sequence>MSIDPLRRLLLSTPVLGVAGCATPGNGTLGKLLGPKLEYDSGRAMTPEEARQAELAAAIFDQFLKKKTLAGGLDPAVTPTSLRLAVANWNRAFSVAQRQETLTLSEFAALSQAFVPLFRQLDAASALVEAGGKRLITPTPGAFGIRKGVLTLPAGGACQFTEQGYCLDPCIPAPIAGERFRLVPLDRLLPSELYPLYRDMLVASKTDRALRADLQALLWLLRTVGDKTVNVGLTDRTRQLLNKVRPTGALEFELARNKEALLAPLRDIASLVDDLSGAGQGFDLNQLHDVASAQQAVADLMQRMITMKADTPIPNDLSHFSLPAPGVAVMCLGSGILKPTVSIVNTNDRSIDLDLTKHVAVSTRRVQRVALTLPDKLNGSQFPIDKGGNTDALARLLPNIAQGLEKDLGWFAGQKVRDNFPSLLEKTSALWRRHPRVPELLPAIPEKLGKFRAFLSGRGKTVVEAVPFVGNFLSVYELYTGTNWWTGEPLTPAERILAALGTVPGVGQMERLAGQSSIDLVKWALNSAKGRYVLKAADLRSTLNDINDFLTGATANAIGLTVVSDTEKRAMSALDDAIRTGLTSLRAT</sequence>
<evidence type="ECO:0000313" key="5">
    <source>
        <dbReference type="Proteomes" id="UP000192920"/>
    </source>
</evidence>
<protein>
    <submittedName>
        <fullName evidence="4">Pre-toxin TG</fullName>
    </submittedName>
</protein>
<dbReference type="AlphaFoldDB" id="A0A1Y6BPW8"/>
<evidence type="ECO:0000256" key="2">
    <source>
        <dbReference type="ARBA" id="ARBA00022525"/>
    </source>
</evidence>
<keyword evidence="2" id="KW-0964">Secreted</keyword>
<dbReference type="InterPro" id="IPR027797">
    <property type="entry name" value="PT-TG_dom"/>
</dbReference>
<dbReference type="Pfam" id="PF14449">
    <property type="entry name" value="PT-TG"/>
    <property type="match status" value="1"/>
</dbReference>
<proteinExistence type="predicted"/>
<dbReference type="GO" id="GO:0005576">
    <property type="term" value="C:extracellular region"/>
    <property type="evidence" value="ECO:0007669"/>
    <property type="project" value="UniProtKB-SubCell"/>
</dbReference>
<gene>
    <name evidence="4" type="ORF">SAMN02745746_01510</name>
</gene>
<keyword evidence="5" id="KW-1185">Reference proteome</keyword>
<dbReference type="Proteomes" id="UP000192920">
    <property type="component" value="Unassembled WGS sequence"/>
</dbReference>